<feature type="transmembrane region" description="Helical" evidence="1">
    <location>
        <begin position="86"/>
        <end position="106"/>
    </location>
</feature>
<keyword evidence="1" id="KW-1133">Transmembrane helix</keyword>
<comment type="caution">
    <text evidence="2">The sequence shown here is derived from an EMBL/GenBank/DDBJ whole genome shotgun (WGS) entry which is preliminary data.</text>
</comment>
<evidence type="ECO:0000313" key="2">
    <source>
        <dbReference type="EMBL" id="MDA0566434.1"/>
    </source>
</evidence>
<dbReference type="AlphaFoldDB" id="A0A9X3NMF3"/>
<keyword evidence="1" id="KW-0472">Membrane</keyword>
<name>A0A9X3NMF3_9ACTN</name>
<dbReference type="EMBL" id="JAJAQC010000036">
    <property type="protein sequence ID" value="MDA0566434.1"/>
    <property type="molecule type" value="Genomic_DNA"/>
</dbReference>
<keyword evidence="3" id="KW-1185">Reference proteome</keyword>
<organism evidence="2 3">
    <name type="scientific">Streptomonospora mangrovi</name>
    <dbReference type="NCBI Taxonomy" id="2883123"/>
    <lineage>
        <taxon>Bacteria</taxon>
        <taxon>Bacillati</taxon>
        <taxon>Actinomycetota</taxon>
        <taxon>Actinomycetes</taxon>
        <taxon>Streptosporangiales</taxon>
        <taxon>Nocardiopsidaceae</taxon>
        <taxon>Streptomonospora</taxon>
    </lineage>
</organism>
<keyword evidence="1" id="KW-0812">Transmembrane</keyword>
<feature type="transmembrane region" description="Helical" evidence="1">
    <location>
        <begin position="112"/>
        <end position="132"/>
    </location>
</feature>
<gene>
    <name evidence="2" type="ORF">LG943_19245</name>
</gene>
<feature type="transmembrane region" description="Helical" evidence="1">
    <location>
        <begin position="21"/>
        <end position="42"/>
    </location>
</feature>
<protein>
    <submittedName>
        <fullName evidence="2">Uncharacterized protein</fullName>
    </submittedName>
</protein>
<proteinExistence type="predicted"/>
<accession>A0A9X3NMF3</accession>
<dbReference type="RefSeq" id="WP_270073693.1">
    <property type="nucleotide sequence ID" value="NZ_JAJAQC010000036.1"/>
</dbReference>
<sequence>MADATARSSRFAPDWSGIARGAAVGGAATVAVGLAALGGGWAVDALFGGDVVGANIGVGIGIMAVRLVATPLAGWGLLRLWGVPRAGAAALFGTAAYLLLALPGWTDPAPPGVVAAWLVLGALAGAVGVYAGGCTARERAGR</sequence>
<feature type="transmembrane region" description="Helical" evidence="1">
    <location>
        <begin position="54"/>
        <end position="74"/>
    </location>
</feature>
<evidence type="ECO:0000313" key="3">
    <source>
        <dbReference type="Proteomes" id="UP001140076"/>
    </source>
</evidence>
<reference evidence="2" key="1">
    <citation type="submission" date="2021-10" db="EMBL/GenBank/DDBJ databases">
        <title>Streptomonospora sp. nov., isolated from mangrove soil.</title>
        <authorList>
            <person name="Chen X."/>
            <person name="Ge X."/>
            <person name="Liu W."/>
        </authorList>
    </citation>
    <scope>NUCLEOTIDE SEQUENCE</scope>
    <source>
        <strain evidence="2">S1-112</strain>
    </source>
</reference>
<evidence type="ECO:0000256" key="1">
    <source>
        <dbReference type="SAM" id="Phobius"/>
    </source>
</evidence>
<dbReference type="Proteomes" id="UP001140076">
    <property type="component" value="Unassembled WGS sequence"/>
</dbReference>